<keyword evidence="22" id="KW-0539">Nucleus</keyword>
<keyword evidence="8" id="KW-0547">Nucleotide-binding</keyword>
<evidence type="ECO:0000259" key="28">
    <source>
        <dbReference type="PROSITE" id="PS50994"/>
    </source>
</evidence>
<dbReference type="GO" id="GO:0003887">
    <property type="term" value="F:DNA-directed DNA polymerase activity"/>
    <property type="evidence" value="ECO:0007669"/>
    <property type="project" value="UniProtKB-KW"/>
</dbReference>
<protein>
    <recommendedName>
        <fullName evidence="31">Integrase catalytic domain-containing protein</fullName>
    </recommendedName>
</protein>
<dbReference type="PANTHER" id="PTHR42648">
    <property type="entry name" value="TRANSPOSASE, PUTATIVE-RELATED"/>
    <property type="match status" value="1"/>
</dbReference>
<evidence type="ECO:0000256" key="20">
    <source>
        <dbReference type="ARBA" id="ARBA00023163"/>
    </source>
</evidence>
<keyword evidence="13" id="KW-0694">RNA-binding</keyword>
<dbReference type="InterPro" id="IPR039537">
    <property type="entry name" value="Retrotran_Ty1/copia-like"/>
</dbReference>
<dbReference type="GO" id="GO:0032196">
    <property type="term" value="P:transposition"/>
    <property type="evidence" value="ECO:0007669"/>
    <property type="project" value="UniProtKB-KW"/>
</dbReference>
<keyword evidence="11" id="KW-0067">ATP-binding</keyword>
<comment type="catalytic activity">
    <reaction evidence="25">
        <text>DNA(n) + a 2'-deoxyribonucleoside 5'-triphosphate = DNA(n+1) + diphosphate</text>
        <dbReference type="Rhea" id="RHEA:22508"/>
        <dbReference type="Rhea" id="RHEA-COMP:17339"/>
        <dbReference type="Rhea" id="RHEA-COMP:17340"/>
        <dbReference type="ChEBI" id="CHEBI:33019"/>
        <dbReference type="ChEBI" id="CHEBI:61560"/>
        <dbReference type="ChEBI" id="CHEBI:173112"/>
        <dbReference type="EC" id="2.7.7.7"/>
    </reaction>
</comment>
<organism evidence="29 30">
    <name type="scientific">Penicillium nalgiovense</name>
    <dbReference type="NCBI Taxonomy" id="60175"/>
    <lineage>
        <taxon>Eukaryota</taxon>
        <taxon>Fungi</taxon>
        <taxon>Dikarya</taxon>
        <taxon>Ascomycota</taxon>
        <taxon>Pezizomycotina</taxon>
        <taxon>Eurotiomycetes</taxon>
        <taxon>Eurotiomycetidae</taxon>
        <taxon>Eurotiales</taxon>
        <taxon>Aspergillaceae</taxon>
        <taxon>Penicillium</taxon>
    </lineage>
</organism>
<feature type="compositionally biased region" description="Basic and acidic residues" evidence="26">
    <location>
        <begin position="614"/>
        <end position="625"/>
    </location>
</feature>
<comment type="function">
    <text evidence="1">The aspartyl protease (PR) mediates the proteolytic cleavages of the Gag and Gag-Pol polyproteins after assembly of the VLP.</text>
</comment>
<evidence type="ECO:0000256" key="11">
    <source>
        <dbReference type="ARBA" id="ARBA00022840"/>
    </source>
</evidence>
<keyword evidence="16" id="KW-0808">Transferase</keyword>
<sequence length="1007" mass="113175">MGGVAEMDLIDSKDTYIRSDALGTGPSLSTHAKPADPSPQMHRAMSCIKLRGSGGVDMGDPVSATLDFSKPVLGAFLAGSFCTTDTWLADTGANMHIVNDMKWFKKDTFRTSNLKISTADGSTSLEIEGMGVVNLLLKSPDGVPVKVSLSEVAYAPRGKCNLFSGGMFTRKANLTGIYNKQYMTWMNDAGHAIGHAAFGNGLYHLDATKLPNDDITSGVIAATVDFDDPVWKWHRRLGHLGFQSMLNLLRSSTGMEITEKQIKAKLKAVCPVCATTRALVRIPRDPATRHAQQPGAMVHMDVWGPYPIEGFDGTRYFLFITDDCTRYTWSARFDKKYQLFEVFKSLVKLIQKVFNITIRCCRFDNEFERGPIGKWCNSHSIAREPIEPYAHYQNGVAERTNRTIREKAAPMVQEISISGQVSKIISEKGNELLRISKIPENLWPEAIQHAVWLKNRTPARALRKKDAKTPYEALRGMKPSLTRERIWGSRAYVTYPQELRHTAEMTKLHNPRGWLGYFVGCESEAMYHIYSPEKHKVYRIGVARIEDGEGLRDPHDAPCLEDRIPTPDVAFTDNNHSEDGSESSSDSDKDYDDGESSHDQHTVISSDEEIADQEHHVSEAAHESQDEVEDADDEDDTDNGDLGLNNVSKYFNQSKHAGMAKRKFPDDPIVAPRKSRRATHGQRDINLEHSDSDLSDLNDDSWYHSEDGKVSQAYWQFVAKRGGGHMKNFLPDDDKCDRCFRTGRSYEVQDGLLTRIYRVPDSPLPTGFSSVGPLQEGDLSDEECVRCQRRKLNCDGEQPCYPCIKAQSNSNVASCNYRRSDGTYESWATRPFEAKALSEPNLREDYQSYTGRRKLKVSNELRSLRDALYTKAPEKKRTDQSIVEETIDSDPHDDENHGRHAAAKNNYKGFKFSLSAYNELPQPALQLKNNGTANGKYLEAKVEELNSHKEKGTWKVVPLQGGIKPVTSRWVTTDKYGPDGEVARRKARLVARGFQQEEGIDYEETFA</sequence>
<comment type="caution">
    <text evidence="29">The sequence shown here is derived from an EMBL/GenBank/DDBJ whole genome shotgun (WGS) entry which is preliminary data.</text>
</comment>
<dbReference type="GO" id="GO:0008233">
    <property type="term" value="F:peptidase activity"/>
    <property type="evidence" value="ECO:0007669"/>
    <property type="project" value="UniProtKB-KW"/>
</dbReference>
<evidence type="ECO:0000256" key="10">
    <source>
        <dbReference type="ARBA" id="ARBA00022801"/>
    </source>
</evidence>
<dbReference type="GO" id="GO:0000981">
    <property type="term" value="F:DNA-binding transcription factor activity, RNA polymerase II-specific"/>
    <property type="evidence" value="ECO:0007669"/>
    <property type="project" value="InterPro"/>
</dbReference>
<evidence type="ECO:0000256" key="7">
    <source>
        <dbReference type="ARBA" id="ARBA00022723"/>
    </source>
</evidence>
<dbReference type="GO" id="GO:0006508">
    <property type="term" value="P:proteolysis"/>
    <property type="evidence" value="ECO:0007669"/>
    <property type="project" value="UniProtKB-KW"/>
</dbReference>
<evidence type="ECO:0000256" key="26">
    <source>
        <dbReference type="SAM" id="MobiDB-lite"/>
    </source>
</evidence>
<keyword evidence="17" id="KW-0805">Transcription regulation</keyword>
<keyword evidence="12" id="KW-0460">Magnesium</keyword>
<dbReference type="InterPro" id="IPR013103">
    <property type="entry name" value="RVT_2"/>
</dbReference>
<keyword evidence="14" id="KW-0229">DNA integration</keyword>
<evidence type="ECO:0000259" key="27">
    <source>
        <dbReference type="PROSITE" id="PS50048"/>
    </source>
</evidence>
<dbReference type="PANTHER" id="PTHR42648:SF11">
    <property type="entry name" value="TRANSPOSON TY4-P GAG-POL POLYPROTEIN"/>
    <property type="match status" value="1"/>
</dbReference>
<dbReference type="GO" id="GO:0006310">
    <property type="term" value="P:DNA recombination"/>
    <property type="evidence" value="ECO:0007669"/>
    <property type="project" value="UniProtKB-KW"/>
</dbReference>
<dbReference type="GO" id="GO:0003723">
    <property type="term" value="F:RNA binding"/>
    <property type="evidence" value="ECO:0007669"/>
    <property type="project" value="UniProtKB-KW"/>
</dbReference>
<evidence type="ECO:0000256" key="18">
    <source>
        <dbReference type="ARBA" id="ARBA00023113"/>
    </source>
</evidence>
<evidence type="ECO:0000256" key="16">
    <source>
        <dbReference type="ARBA" id="ARBA00022932"/>
    </source>
</evidence>
<feature type="compositionally biased region" description="Polar residues" evidence="26">
    <location>
        <begin position="645"/>
        <end position="655"/>
    </location>
</feature>
<dbReference type="CDD" id="cd00067">
    <property type="entry name" value="GAL4"/>
    <property type="match status" value="1"/>
</dbReference>
<evidence type="ECO:0000256" key="2">
    <source>
        <dbReference type="ARBA" id="ARBA00022578"/>
    </source>
</evidence>
<dbReference type="GO" id="GO:0005634">
    <property type="term" value="C:nucleus"/>
    <property type="evidence" value="ECO:0007669"/>
    <property type="project" value="UniProtKB-ARBA"/>
</dbReference>
<evidence type="ECO:0000256" key="13">
    <source>
        <dbReference type="ARBA" id="ARBA00022884"/>
    </source>
</evidence>
<evidence type="ECO:0000256" key="21">
    <source>
        <dbReference type="ARBA" id="ARBA00023172"/>
    </source>
</evidence>
<evidence type="ECO:0000256" key="8">
    <source>
        <dbReference type="ARBA" id="ARBA00022741"/>
    </source>
</evidence>
<keyword evidence="9" id="KW-0255">Endonuclease</keyword>
<dbReference type="Gene3D" id="3.30.420.10">
    <property type="entry name" value="Ribonuclease H-like superfamily/Ribonuclease H"/>
    <property type="match status" value="1"/>
</dbReference>
<keyword evidence="6" id="KW-0540">Nuclease</keyword>
<dbReference type="GO" id="GO:0008270">
    <property type="term" value="F:zinc ion binding"/>
    <property type="evidence" value="ECO:0007669"/>
    <property type="project" value="InterPro"/>
</dbReference>
<keyword evidence="2" id="KW-0815">Transposition</keyword>
<evidence type="ECO:0000256" key="23">
    <source>
        <dbReference type="ARBA" id="ARBA00023268"/>
    </source>
</evidence>
<proteinExistence type="predicted"/>
<evidence type="ECO:0000256" key="25">
    <source>
        <dbReference type="ARBA" id="ARBA00049244"/>
    </source>
</evidence>
<dbReference type="AlphaFoldDB" id="A0A1V6VUG4"/>
<keyword evidence="4" id="KW-0645">Protease</keyword>
<keyword evidence="21" id="KW-0233">DNA recombination</keyword>
<dbReference type="PROSITE" id="PS50048">
    <property type="entry name" value="ZN2_CY6_FUNGAL_2"/>
    <property type="match status" value="1"/>
</dbReference>
<evidence type="ECO:0000313" key="30">
    <source>
        <dbReference type="Proteomes" id="UP000191691"/>
    </source>
</evidence>
<evidence type="ECO:0008006" key="31">
    <source>
        <dbReference type="Google" id="ProtNLM"/>
    </source>
</evidence>
<dbReference type="SUPFAM" id="SSF53098">
    <property type="entry name" value="Ribonuclease H-like"/>
    <property type="match status" value="1"/>
</dbReference>
<dbReference type="InterPro" id="IPR001584">
    <property type="entry name" value="Integrase_cat-core"/>
</dbReference>
<evidence type="ECO:0000256" key="14">
    <source>
        <dbReference type="ARBA" id="ARBA00022908"/>
    </source>
</evidence>
<feature type="region of interest" description="Disordered" evidence="26">
    <location>
        <begin position="614"/>
        <end position="692"/>
    </location>
</feature>
<keyword evidence="23" id="KW-0511">Multifunctional enzyme</keyword>
<feature type="domain" description="Zn(2)-C6 fungal-type" evidence="27">
    <location>
        <begin position="783"/>
        <end position="817"/>
    </location>
</feature>
<dbReference type="GO" id="GO:0003964">
    <property type="term" value="F:RNA-directed DNA polymerase activity"/>
    <property type="evidence" value="ECO:0007669"/>
    <property type="project" value="UniProtKB-KW"/>
</dbReference>
<dbReference type="STRING" id="60175.A0A1V6VUG4"/>
<dbReference type="InterPro" id="IPR001138">
    <property type="entry name" value="Zn2Cys6_DnaBD"/>
</dbReference>
<keyword evidence="16" id="KW-0239">DNA-directed DNA polymerase</keyword>
<evidence type="ECO:0000256" key="6">
    <source>
        <dbReference type="ARBA" id="ARBA00022722"/>
    </source>
</evidence>
<evidence type="ECO:0000256" key="12">
    <source>
        <dbReference type="ARBA" id="ARBA00022842"/>
    </source>
</evidence>
<feature type="region of interest" description="Disordered" evidence="26">
    <location>
        <begin position="548"/>
        <end position="601"/>
    </location>
</feature>
<evidence type="ECO:0000256" key="4">
    <source>
        <dbReference type="ARBA" id="ARBA00022670"/>
    </source>
</evidence>
<dbReference type="InterPro" id="IPR012337">
    <property type="entry name" value="RNaseH-like_sf"/>
</dbReference>
<evidence type="ECO:0000256" key="15">
    <source>
        <dbReference type="ARBA" id="ARBA00022918"/>
    </source>
</evidence>
<dbReference type="Pfam" id="PF22936">
    <property type="entry name" value="Pol_BBD"/>
    <property type="match status" value="1"/>
</dbReference>
<reference evidence="30" key="1">
    <citation type="journal article" date="2017" name="Nat. Microbiol.">
        <title>Global analysis of biosynthetic gene clusters reveals vast potential of secondary metabolite production in Penicillium species.</title>
        <authorList>
            <person name="Nielsen J.C."/>
            <person name="Grijseels S."/>
            <person name="Prigent S."/>
            <person name="Ji B."/>
            <person name="Dainat J."/>
            <person name="Nielsen K.F."/>
            <person name="Frisvad J.C."/>
            <person name="Workman M."/>
            <person name="Nielsen J."/>
        </authorList>
    </citation>
    <scope>NUCLEOTIDE SEQUENCE [LARGE SCALE GENOMIC DNA]</scope>
    <source>
        <strain evidence="30">IBT 13039</strain>
    </source>
</reference>
<comment type="catalytic activity">
    <reaction evidence="24">
        <text>DNA(n) + a 2'-deoxyribonucleoside 5'-triphosphate = DNA(n+1) + diphosphate</text>
        <dbReference type="Rhea" id="RHEA:22508"/>
        <dbReference type="Rhea" id="RHEA-COMP:17339"/>
        <dbReference type="Rhea" id="RHEA-COMP:17340"/>
        <dbReference type="ChEBI" id="CHEBI:33019"/>
        <dbReference type="ChEBI" id="CHEBI:61560"/>
        <dbReference type="ChEBI" id="CHEBI:173112"/>
        <dbReference type="EC" id="2.7.7.49"/>
    </reaction>
</comment>
<evidence type="ECO:0000256" key="1">
    <source>
        <dbReference type="ARBA" id="ARBA00002180"/>
    </source>
</evidence>
<dbReference type="Proteomes" id="UP000191691">
    <property type="component" value="Unassembled WGS sequence"/>
</dbReference>
<keyword evidence="20" id="KW-0804">Transcription</keyword>
<keyword evidence="7" id="KW-0479">Metal-binding</keyword>
<evidence type="ECO:0000256" key="3">
    <source>
        <dbReference type="ARBA" id="ARBA00022612"/>
    </source>
</evidence>
<dbReference type="InterPro" id="IPR036864">
    <property type="entry name" value="Zn2-C6_fun-type_DNA-bd_sf"/>
</dbReference>
<evidence type="ECO:0000256" key="17">
    <source>
        <dbReference type="ARBA" id="ARBA00023015"/>
    </source>
</evidence>
<dbReference type="Pfam" id="PF13976">
    <property type="entry name" value="gag_pre-integrs"/>
    <property type="match status" value="1"/>
</dbReference>
<dbReference type="Gene3D" id="4.10.240.10">
    <property type="entry name" value="Zn(2)-C6 fungal-type DNA-binding domain"/>
    <property type="match status" value="1"/>
</dbReference>
<keyword evidence="3" id="KW-1188">Viral release from host cell</keyword>
<feature type="domain" description="Integrase catalytic" evidence="28">
    <location>
        <begin position="290"/>
        <end position="478"/>
    </location>
</feature>
<evidence type="ECO:0000256" key="22">
    <source>
        <dbReference type="ARBA" id="ARBA00023242"/>
    </source>
</evidence>
<feature type="non-terminal residue" evidence="29">
    <location>
        <position position="1007"/>
    </location>
</feature>
<dbReference type="GO" id="GO:0003677">
    <property type="term" value="F:DNA binding"/>
    <property type="evidence" value="ECO:0007669"/>
    <property type="project" value="UniProtKB-KW"/>
</dbReference>
<dbReference type="InterPro" id="IPR036397">
    <property type="entry name" value="RNaseH_sf"/>
</dbReference>
<dbReference type="GO" id="GO:0005524">
    <property type="term" value="F:ATP binding"/>
    <property type="evidence" value="ECO:0007669"/>
    <property type="project" value="UniProtKB-KW"/>
</dbReference>
<gene>
    <name evidence="29" type="ORF">PENNAL_c0451G11253</name>
</gene>
<name>A0A1V6VUG4_PENNA</name>
<feature type="compositionally biased region" description="Acidic residues" evidence="26">
    <location>
        <begin position="626"/>
        <end position="639"/>
    </location>
</feature>
<keyword evidence="30" id="KW-1185">Reference proteome</keyword>
<dbReference type="EMBL" id="MOOB01000451">
    <property type="protein sequence ID" value="OQE54308.1"/>
    <property type="molecule type" value="Genomic_DNA"/>
</dbReference>
<evidence type="ECO:0000256" key="9">
    <source>
        <dbReference type="ARBA" id="ARBA00022759"/>
    </source>
</evidence>
<feature type="compositionally biased region" description="Basic and acidic residues" evidence="26">
    <location>
        <begin position="548"/>
        <end position="565"/>
    </location>
</feature>
<keyword evidence="10" id="KW-0378">Hydrolase</keyword>
<feature type="compositionally biased region" description="Basic and acidic residues" evidence="26">
    <location>
        <begin position="681"/>
        <end position="692"/>
    </location>
</feature>
<accession>A0A1V6VUG4</accession>
<evidence type="ECO:0000256" key="19">
    <source>
        <dbReference type="ARBA" id="ARBA00023125"/>
    </source>
</evidence>
<keyword evidence="18" id="KW-0917">Virion maturation</keyword>
<dbReference type="InterPro" id="IPR054722">
    <property type="entry name" value="PolX-like_BBD"/>
</dbReference>
<evidence type="ECO:0000256" key="5">
    <source>
        <dbReference type="ARBA" id="ARBA00022695"/>
    </source>
</evidence>
<evidence type="ECO:0000313" key="29">
    <source>
        <dbReference type="EMBL" id="OQE54308.1"/>
    </source>
</evidence>
<dbReference type="SUPFAM" id="SSF57701">
    <property type="entry name" value="Zn2/Cys6 DNA-binding domain"/>
    <property type="match status" value="1"/>
</dbReference>
<dbReference type="PROSITE" id="PS50994">
    <property type="entry name" value="INTEGRASE"/>
    <property type="match status" value="1"/>
</dbReference>
<dbReference type="GO" id="GO:0015074">
    <property type="term" value="P:DNA integration"/>
    <property type="evidence" value="ECO:0007669"/>
    <property type="project" value="UniProtKB-KW"/>
</dbReference>
<dbReference type="Pfam" id="PF07727">
    <property type="entry name" value="RVT_2"/>
    <property type="match status" value="1"/>
</dbReference>
<keyword evidence="19" id="KW-0238">DNA-binding</keyword>
<keyword evidence="15" id="KW-0695">RNA-directed DNA polymerase</keyword>
<evidence type="ECO:0000256" key="24">
    <source>
        <dbReference type="ARBA" id="ARBA00048173"/>
    </source>
</evidence>
<keyword evidence="5" id="KW-0548">Nucleotidyltransferase</keyword>
<dbReference type="InterPro" id="IPR025724">
    <property type="entry name" value="GAG-pre-integrase_dom"/>
</dbReference>
<dbReference type="GO" id="GO:0004519">
    <property type="term" value="F:endonuclease activity"/>
    <property type="evidence" value="ECO:0007669"/>
    <property type="project" value="UniProtKB-KW"/>
</dbReference>